<dbReference type="Proteomes" id="UP000189857">
    <property type="component" value="Unassembled WGS sequence"/>
</dbReference>
<dbReference type="AlphaFoldDB" id="A0A1T4LVH2"/>
<dbReference type="RefSeq" id="WP_078786805.1">
    <property type="nucleotide sequence ID" value="NZ_FMTO01000004.1"/>
</dbReference>
<evidence type="ECO:0000313" key="2">
    <source>
        <dbReference type="Proteomes" id="UP000189857"/>
    </source>
</evidence>
<name>A0A1T4LVH2_9FIRM</name>
<accession>A0A1T4LVH2</accession>
<reference evidence="1 2" key="1">
    <citation type="submission" date="2017-02" db="EMBL/GenBank/DDBJ databases">
        <authorList>
            <person name="Peterson S.W."/>
        </authorList>
    </citation>
    <scope>NUCLEOTIDE SEQUENCE [LARGE SCALE GENOMIC DNA]</scope>
    <source>
        <strain evidence="1 2">ATCC 17233</strain>
    </source>
</reference>
<sequence length="119" mass="13973">MQIISNVYTDLEEEKKIKKMIKAVSKYKPVKSLYLITMPLSKEALLEVYNYNMLIQPIFKERDKEIIIVGITNKKKSANMLLRDITEDCLKKSGGLDIPEFIRNCFTLSPLKKRKFEKR</sequence>
<organism evidence="1 2">
    <name type="scientific">Eubacterium ruminantium</name>
    <dbReference type="NCBI Taxonomy" id="42322"/>
    <lineage>
        <taxon>Bacteria</taxon>
        <taxon>Bacillati</taxon>
        <taxon>Bacillota</taxon>
        <taxon>Clostridia</taxon>
        <taxon>Eubacteriales</taxon>
        <taxon>Eubacteriaceae</taxon>
        <taxon>Eubacterium</taxon>
    </lineage>
</organism>
<evidence type="ECO:0000313" key="1">
    <source>
        <dbReference type="EMBL" id="SJZ58739.1"/>
    </source>
</evidence>
<gene>
    <name evidence="1" type="ORF">SAMN02745110_00958</name>
</gene>
<dbReference type="EMBL" id="FUXA01000006">
    <property type="protein sequence ID" value="SJZ58739.1"/>
    <property type="molecule type" value="Genomic_DNA"/>
</dbReference>
<protein>
    <submittedName>
        <fullName evidence="1">Uncharacterized protein</fullName>
    </submittedName>
</protein>
<keyword evidence="2" id="KW-1185">Reference proteome</keyword>
<proteinExistence type="predicted"/>
<dbReference type="OrthoDB" id="2085859at2"/>